<gene>
    <name evidence="5" type="ORF">ACFPC0_04090</name>
</gene>
<comment type="caution">
    <text evidence="5">The sequence shown here is derived from an EMBL/GenBank/DDBJ whole genome shotgun (WGS) entry which is preliminary data.</text>
</comment>
<dbReference type="PROSITE" id="PS00041">
    <property type="entry name" value="HTH_ARAC_FAMILY_1"/>
    <property type="match status" value="1"/>
</dbReference>
<dbReference type="SMART" id="SM00342">
    <property type="entry name" value="HTH_ARAC"/>
    <property type="match status" value="1"/>
</dbReference>
<sequence>MSGPGRISISYEERAGIVIPLAAGGGLPTHSHPQHQLAWAPDGVLTMEAGDFRWVVQRSRALWIPGGVEHGVLPGASGAMLSLYFEPDGCPLRWVSPTIVDATGLVGPLLSYLMELDGGIGTGDRRTRATAVLWDLLEPVPVATLPVILPDDPLALRVALAIRADPADARDLEEWGQEVGASARTLSRRFRAETGVSFASWRTLQRLDAALPLLGAGQPIARVARAVGYRTASAFVAAFRREIGTTPAAYFGASGAGAGEGLTPR</sequence>
<dbReference type="EMBL" id="JBHSDP010000006">
    <property type="protein sequence ID" value="MFC4327021.1"/>
    <property type="molecule type" value="Genomic_DNA"/>
</dbReference>
<accession>A0ABV8T8U0</accession>
<dbReference type="PROSITE" id="PS01124">
    <property type="entry name" value="HTH_ARAC_FAMILY_2"/>
    <property type="match status" value="1"/>
</dbReference>
<keyword evidence="2" id="KW-0238">DNA-binding</keyword>
<organism evidence="5 6">
    <name type="scientific">Streptomyces andamanensis</name>
    <dbReference type="NCBI Taxonomy" id="1565035"/>
    <lineage>
        <taxon>Bacteria</taxon>
        <taxon>Bacillati</taxon>
        <taxon>Actinomycetota</taxon>
        <taxon>Actinomycetes</taxon>
        <taxon>Kitasatosporales</taxon>
        <taxon>Streptomycetaceae</taxon>
        <taxon>Streptomyces</taxon>
    </lineage>
</organism>
<keyword evidence="1" id="KW-0805">Transcription regulation</keyword>
<dbReference type="InterPro" id="IPR009057">
    <property type="entry name" value="Homeodomain-like_sf"/>
</dbReference>
<dbReference type="Pfam" id="PF12833">
    <property type="entry name" value="HTH_18"/>
    <property type="match status" value="1"/>
</dbReference>
<protein>
    <submittedName>
        <fullName evidence="5">Helix-turn-helix domain-containing protein</fullName>
    </submittedName>
</protein>
<evidence type="ECO:0000256" key="3">
    <source>
        <dbReference type="ARBA" id="ARBA00023163"/>
    </source>
</evidence>
<feature type="domain" description="HTH araC/xylS-type" evidence="4">
    <location>
        <begin position="156"/>
        <end position="253"/>
    </location>
</feature>
<dbReference type="RefSeq" id="WP_381736934.1">
    <property type="nucleotide sequence ID" value="NZ_JBHSDP010000006.1"/>
</dbReference>
<keyword evidence="6" id="KW-1185">Reference proteome</keyword>
<evidence type="ECO:0000313" key="6">
    <source>
        <dbReference type="Proteomes" id="UP001595824"/>
    </source>
</evidence>
<dbReference type="PANTHER" id="PTHR11019">
    <property type="entry name" value="HTH-TYPE TRANSCRIPTIONAL REGULATOR NIMR"/>
    <property type="match status" value="1"/>
</dbReference>
<name>A0ABV8T8U0_9ACTN</name>
<dbReference type="SUPFAM" id="SSF46689">
    <property type="entry name" value="Homeodomain-like"/>
    <property type="match status" value="2"/>
</dbReference>
<dbReference type="SUPFAM" id="SSF51182">
    <property type="entry name" value="RmlC-like cupins"/>
    <property type="match status" value="1"/>
</dbReference>
<dbReference type="PANTHER" id="PTHR11019:SF199">
    <property type="entry name" value="HTH-TYPE TRANSCRIPTIONAL REGULATOR NIMR"/>
    <property type="match status" value="1"/>
</dbReference>
<proteinExistence type="predicted"/>
<dbReference type="CDD" id="cd06124">
    <property type="entry name" value="cupin_NimR-like_N"/>
    <property type="match status" value="1"/>
</dbReference>
<keyword evidence="3" id="KW-0804">Transcription</keyword>
<evidence type="ECO:0000256" key="1">
    <source>
        <dbReference type="ARBA" id="ARBA00023015"/>
    </source>
</evidence>
<dbReference type="InterPro" id="IPR018062">
    <property type="entry name" value="HTH_AraC-typ_CS"/>
</dbReference>
<reference evidence="6" key="1">
    <citation type="journal article" date="2019" name="Int. J. Syst. Evol. Microbiol.">
        <title>The Global Catalogue of Microorganisms (GCM) 10K type strain sequencing project: providing services to taxonomists for standard genome sequencing and annotation.</title>
        <authorList>
            <consortium name="The Broad Institute Genomics Platform"/>
            <consortium name="The Broad Institute Genome Sequencing Center for Infectious Disease"/>
            <person name="Wu L."/>
            <person name="Ma J."/>
        </authorList>
    </citation>
    <scope>NUCLEOTIDE SEQUENCE [LARGE SCALE GENOMIC DNA]</scope>
    <source>
        <strain evidence="6">PCU 347</strain>
    </source>
</reference>
<dbReference type="InterPro" id="IPR014710">
    <property type="entry name" value="RmlC-like_jellyroll"/>
</dbReference>
<dbReference type="Gene3D" id="1.10.10.60">
    <property type="entry name" value="Homeodomain-like"/>
    <property type="match status" value="1"/>
</dbReference>
<evidence type="ECO:0000259" key="4">
    <source>
        <dbReference type="PROSITE" id="PS01124"/>
    </source>
</evidence>
<evidence type="ECO:0000313" key="5">
    <source>
        <dbReference type="EMBL" id="MFC4327021.1"/>
    </source>
</evidence>
<dbReference type="Gene3D" id="2.60.120.10">
    <property type="entry name" value="Jelly Rolls"/>
    <property type="match status" value="1"/>
</dbReference>
<dbReference type="Proteomes" id="UP001595824">
    <property type="component" value="Unassembled WGS sequence"/>
</dbReference>
<evidence type="ECO:0000256" key="2">
    <source>
        <dbReference type="ARBA" id="ARBA00023125"/>
    </source>
</evidence>
<dbReference type="InterPro" id="IPR011051">
    <property type="entry name" value="RmlC_Cupin_sf"/>
</dbReference>
<dbReference type="InterPro" id="IPR018060">
    <property type="entry name" value="HTH_AraC"/>
</dbReference>